<sequence>MKRAVTILILLQFIATENCFAFSSSLPTDTILNRAMSAAEKYNELVENYTAEVYVRSYVETLRKNFLYKYTHLIPHFVLHDPDNDDALIETISDLRYEYPNTYVQDIRHVTGTLTKKKDIDLIPFELLNINIYGETTNDESLFMPIRFSTAKYYRYKLYQSFTNNNKEYYNIHFEPIYENPKLLKGSFIVERGTWRVIFFRGEGLDIFSDFTFEMTMGDEWVTNYLPVSITIYQTSTYLGNVLASRHLAKINYKKIALRQFQQPKRSLNLSNSYKVRLDSVPLRSDSLFWEKIRPIPLQAREMDVLERYQRQQRIREEQKKADDSLGNNHVAQEMAQRMVVNSSYSYKSSRFGYSGLLNPLMLGYSSYDGVTYGQRLSYTADLKRSRNLQINAFAGYMFRRKEFFTDLTTTFNYEPLRMGSATFSIGNGNPTYSSLFVDEIRERLKNQDLTFDDISVNYYKDYYLKLFNTFEPTNGLLLQMGVDYHIRESKSNEVMLRSLPPERDPVEHLFGTKRSFAPFIRVSWTPEQYYRYEGQQKIYVRSDYPTFKVEFSRSLLDVLGSTSQYNRIELDVNQKIDFGLMHSFQYHVGAGTFINQETEYFADFVYFSKNNFPENCDDGLGGNFNLLSRDLYNASDSYLQAHIMLESPFLILKNIPFISEFADKERLYLSQLHTPQIKSYTELGYGIGNRFFNAGLFASFHKTHFEEIGVRAALGF</sequence>
<proteinExistence type="predicted"/>
<dbReference type="InterPro" id="IPR043741">
    <property type="entry name" value="DUF5686"/>
</dbReference>
<evidence type="ECO:0000313" key="3">
    <source>
        <dbReference type="Proteomes" id="UP000053860"/>
    </source>
</evidence>
<evidence type="ECO:0000313" key="2">
    <source>
        <dbReference type="EMBL" id="KUK77123.1"/>
    </source>
</evidence>
<name>A0A101HHR4_9BACT</name>
<dbReference type="Pfam" id="PF18939">
    <property type="entry name" value="DUF5686"/>
    <property type="match status" value="1"/>
</dbReference>
<keyword evidence="1" id="KW-0732">Signal</keyword>
<dbReference type="Proteomes" id="UP000053860">
    <property type="component" value="Unassembled WGS sequence"/>
</dbReference>
<feature type="chain" id="PRO_5007096913" evidence="1">
    <location>
        <begin position="22"/>
        <end position="717"/>
    </location>
</feature>
<protein>
    <submittedName>
        <fullName evidence="2">Uncharacterized protein</fullName>
    </submittedName>
</protein>
<accession>A0A101HHR4</accession>
<dbReference type="AlphaFoldDB" id="A0A101HHR4"/>
<dbReference type="EMBL" id="LGGN01000163">
    <property type="protein sequence ID" value="KUK77123.1"/>
    <property type="molecule type" value="Genomic_DNA"/>
</dbReference>
<feature type="signal peptide" evidence="1">
    <location>
        <begin position="1"/>
        <end position="21"/>
    </location>
</feature>
<organism evidence="2 3">
    <name type="scientific">Proteiniphilum acetatigenes</name>
    <dbReference type="NCBI Taxonomy" id="294710"/>
    <lineage>
        <taxon>Bacteria</taxon>
        <taxon>Pseudomonadati</taxon>
        <taxon>Bacteroidota</taxon>
        <taxon>Bacteroidia</taxon>
        <taxon>Bacteroidales</taxon>
        <taxon>Dysgonomonadaceae</taxon>
        <taxon>Proteiniphilum</taxon>
    </lineage>
</organism>
<gene>
    <name evidence="2" type="ORF">XD92_0919</name>
</gene>
<reference evidence="3" key="1">
    <citation type="journal article" date="2015" name="MBio">
        <title>Genome-Resolved Metagenomic Analysis Reveals Roles for Candidate Phyla and Other Microbial Community Members in Biogeochemical Transformations in Oil Reservoirs.</title>
        <authorList>
            <person name="Hu P."/>
            <person name="Tom L."/>
            <person name="Singh A."/>
            <person name="Thomas B.C."/>
            <person name="Baker B.J."/>
            <person name="Piceno Y.M."/>
            <person name="Andersen G.L."/>
            <person name="Banfield J.F."/>
        </authorList>
    </citation>
    <scope>NUCLEOTIDE SEQUENCE [LARGE SCALE GENOMIC DNA]</scope>
</reference>
<comment type="caution">
    <text evidence="2">The sequence shown here is derived from an EMBL/GenBank/DDBJ whole genome shotgun (WGS) entry which is preliminary data.</text>
</comment>
<evidence type="ECO:0000256" key="1">
    <source>
        <dbReference type="SAM" id="SignalP"/>
    </source>
</evidence>